<name>A0A975GSW8_9BACT</name>
<accession>A0A975GSW8</accession>
<organism evidence="2 3">
    <name type="scientific">Desulfonema magnum</name>
    <dbReference type="NCBI Taxonomy" id="45655"/>
    <lineage>
        <taxon>Bacteria</taxon>
        <taxon>Pseudomonadati</taxon>
        <taxon>Thermodesulfobacteriota</taxon>
        <taxon>Desulfobacteria</taxon>
        <taxon>Desulfobacterales</taxon>
        <taxon>Desulfococcaceae</taxon>
        <taxon>Desulfonema</taxon>
    </lineage>
</organism>
<sequence length="129" mass="15126">MENLKIGATKYTPEISFDCEKNILDIIGESYPENIAEFYAPVFKWLEQYIEQLKNDQNVTINMELIYFNSSSSKVLLDFLDILEQAVKNGKHIAVNWIYEEEDEDTLEFGEEFQEDFEILDINLVQKKG</sequence>
<dbReference type="EMBL" id="CP061800">
    <property type="protein sequence ID" value="QTA91513.1"/>
    <property type="molecule type" value="Genomic_DNA"/>
</dbReference>
<dbReference type="Pfam" id="PF09345">
    <property type="entry name" value="SiaC"/>
    <property type="match status" value="1"/>
</dbReference>
<dbReference type="InterPro" id="IPR018530">
    <property type="entry name" value="SiaC"/>
</dbReference>
<dbReference type="RefSeq" id="WP_207679262.1">
    <property type="nucleotide sequence ID" value="NZ_CP061800.1"/>
</dbReference>
<proteinExistence type="predicted"/>
<dbReference type="KEGG" id="dmm:dnm_075810"/>
<gene>
    <name evidence="2" type="ORF">dnm_075810</name>
</gene>
<evidence type="ECO:0000259" key="1">
    <source>
        <dbReference type="Pfam" id="PF09345"/>
    </source>
</evidence>
<protein>
    <submittedName>
        <fullName evidence="2">DUF1987</fullName>
    </submittedName>
</protein>
<dbReference type="Proteomes" id="UP000663722">
    <property type="component" value="Chromosome"/>
</dbReference>
<dbReference type="AlphaFoldDB" id="A0A975GSW8"/>
<evidence type="ECO:0000313" key="3">
    <source>
        <dbReference type="Proteomes" id="UP000663722"/>
    </source>
</evidence>
<keyword evidence="3" id="KW-1185">Reference proteome</keyword>
<evidence type="ECO:0000313" key="2">
    <source>
        <dbReference type="EMBL" id="QTA91513.1"/>
    </source>
</evidence>
<reference evidence="2" key="1">
    <citation type="journal article" date="2021" name="Microb. Physiol.">
        <title>Proteogenomic Insights into the Physiology of Marine, Sulfate-Reducing, Filamentous Desulfonema limicola and Desulfonema magnum.</title>
        <authorList>
            <person name="Schnaars V."/>
            <person name="Wohlbrand L."/>
            <person name="Scheve S."/>
            <person name="Hinrichs C."/>
            <person name="Reinhardt R."/>
            <person name="Rabus R."/>
        </authorList>
    </citation>
    <scope>NUCLEOTIDE SEQUENCE</scope>
    <source>
        <strain evidence="2">4be13</strain>
    </source>
</reference>
<feature type="domain" description="SiaC family regulatory phosphoprotein" evidence="1">
    <location>
        <begin position="7"/>
        <end position="126"/>
    </location>
</feature>